<gene>
    <name evidence="3" type="ORF">SAMN05446037_101759</name>
</gene>
<accession>A0A239GKC4</accession>
<dbReference type="SUPFAM" id="SSF158682">
    <property type="entry name" value="TerB-like"/>
    <property type="match status" value="1"/>
</dbReference>
<dbReference type="InterPro" id="IPR029024">
    <property type="entry name" value="TerB-like"/>
</dbReference>
<keyword evidence="2" id="KW-1133">Transmembrane helix</keyword>
<keyword evidence="2" id="KW-0812">Transmembrane</keyword>
<evidence type="ECO:0000313" key="4">
    <source>
        <dbReference type="Proteomes" id="UP000198304"/>
    </source>
</evidence>
<keyword evidence="4" id="KW-1185">Reference proteome</keyword>
<evidence type="ECO:0000256" key="2">
    <source>
        <dbReference type="SAM" id="Phobius"/>
    </source>
</evidence>
<dbReference type="Proteomes" id="UP000198304">
    <property type="component" value="Unassembled WGS sequence"/>
</dbReference>
<sequence>MSKKNNEVQFNEDQLVNLYGIQFAIAYADGELDKDELKKIFEVMDITGFSLEGKQKVQTYFLQPPILEEIISEMNNDINEIKYTAYMNAIEVAIANDDISQLQEVELKKIKESFDITDMQAEKMKEFAIKAKEIAERGIDDKYAADALKSGVAGLGAVGVPVAAVYFSGSVIGLSAAGITSGLAAVGLGFGMIPGIGVAIVLGAAIFIGLTKLFDVGGKRKKQKHQFQKERRAQLIIQNLQDTINMLLDKLEKLEEKAKDAEANKEAIKKLQDVLKNLRQIQNSKKREVHA</sequence>
<evidence type="ECO:0000313" key="3">
    <source>
        <dbReference type="EMBL" id="SNS69627.1"/>
    </source>
</evidence>
<proteinExistence type="predicted"/>
<dbReference type="Gene3D" id="1.10.3680.10">
    <property type="entry name" value="TerB-like"/>
    <property type="match status" value="1"/>
</dbReference>
<dbReference type="AlphaFoldDB" id="A0A239GKC4"/>
<feature type="transmembrane region" description="Helical" evidence="2">
    <location>
        <begin position="183"/>
        <end position="214"/>
    </location>
</feature>
<feature type="coiled-coil region" evidence="1">
    <location>
        <begin position="237"/>
        <end position="288"/>
    </location>
</feature>
<evidence type="ECO:0008006" key="5">
    <source>
        <dbReference type="Google" id="ProtNLM"/>
    </source>
</evidence>
<organism evidence="3 4">
    <name type="scientific">Anaerovirgula multivorans</name>
    <dbReference type="NCBI Taxonomy" id="312168"/>
    <lineage>
        <taxon>Bacteria</taxon>
        <taxon>Bacillati</taxon>
        <taxon>Bacillota</taxon>
        <taxon>Clostridia</taxon>
        <taxon>Peptostreptococcales</taxon>
        <taxon>Natronincolaceae</taxon>
        <taxon>Anaerovirgula</taxon>
    </lineage>
</organism>
<protein>
    <recommendedName>
        <fullName evidence="5">Tellurite resistance protein TerB</fullName>
    </recommendedName>
</protein>
<evidence type="ECO:0000256" key="1">
    <source>
        <dbReference type="SAM" id="Coils"/>
    </source>
</evidence>
<dbReference type="RefSeq" id="WP_089283880.1">
    <property type="nucleotide sequence ID" value="NZ_FZOJ01000017.1"/>
</dbReference>
<keyword evidence="2" id="KW-0472">Membrane</keyword>
<dbReference type="EMBL" id="FZOJ01000017">
    <property type="protein sequence ID" value="SNS69627.1"/>
    <property type="molecule type" value="Genomic_DNA"/>
</dbReference>
<keyword evidence="1" id="KW-0175">Coiled coil</keyword>
<feature type="transmembrane region" description="Helical" evidence="2">
    <location>
        <begin position="152"/>
        <end position="177"/>
    </location>
</feature>
<name>A0A239GKC4_9FIRM</name>
<reference evidence="3 4" key="1">
    <citation type="submission" date="2017-06" db="EMBL/GenBank/DDBJ databases">
        <authorList>
            <person name="Kim H.J."/>
            <person name="Triplett B.A."/>
        </authorList>
    </citation>
    <scope>NUCLEOTIDE SEQUENCE [LARGE SCALE GENOMIC DNA]</scope>
    <source>
        <strain evidence="3 4">SCA</strain>
    </source>
</reference>